<dbReference type="FunFam" id="1.10.472.10:FF:000001">
    <property type="entry name" value="G2/mitotic-specific cyclin"/>
    <property type="match status" value="1"/>
</dbReference>
<keyword evidence="3" id="KW-0131">Cell cycle</keyword>
<evidence type="ECO:0000313" key="7">
    <source>
        <dbReference type="Proteomes" id="UP000887561"/>
    </source>
</evidence>
<dbReference type="PANTHER" id="PTHR10177">
    <property type="entry name" value="CYCLINS"/>
    <property type="match status" value="1"/>
</dbReference>
<dbReference type="PROSITE" id="PS00292">
    <property type="entry name" value="CYCLINS"/>
    <property type="match status" value="1"/>
</dbReference>
<dbReference type="GO" id="GO:0051301">
    <property type="term" value="P:cell division"/>
    <property type="evidence" value="ECO:0007669"/>
    <property type="project" value="UniProtKB-KW"/>
</dbReference>
<reference evidence="8" key="1">
    <citation type="submission" date="2022-11" db="UniProtKB">
        <authorList>
            <consortium name="WormBaseParasite"/>
        </authorList>
    </citation>
    <scope>IDENTIFICATION</scope>
</reference>
<keyword evidence="1" id="KW-0132">Cell division</keyword>
<sequence length="480" mass="55039">MINNSHVITPPRSPKSGRRKRYPADIPDIDFDDGVWSLLCEKDEKYKRDPHLFKRQQRINPKMRAMLIDWIMDVCADKHLHRETFHLCVDYVDRYLGLGSNFDFNHQISPGNLQLIGSTALVIASKIEEIYPPKVAEIADFTDGLVLCFYLIQSFFNFCCCEDQDIRDLEEIMLQRLEWNCYPITAVHWLALYMQLMNTCDVLPAQQVIVTAENEARCSNASDCSMLSAGSRVAGLNVSIVTALPEEDENLTDEGDDSENQTPNGSESSSEKKTKSFRKTCARRVFSFNSSFPRMQLSHIGLSPRILLHTAAADISYVSQREYSSGHIYPDQRCSVPKLMRGEFVRVAMILDLVILSHGSLRFRYRELAAAALLCSYEPESLICQITGFTAEKLREARKFVDPFVHLFDRLEPSGNSIPCLPTIQHDDRHNIQTYLPKCLSYLEQVEQEIMAIERRKKLDNRMNETRLRKRKFGSTLNSS</sequence>
<feature type="region of interest" description="Disordered" evidence="5">
    <location>
        <begin position="247"/>
        <end position="276"/>
    </location>
</feature>
<organism evidence="7 8">
    <name type="scientific">Meloidogyne javanica</name>
    <name type="common">Root-knot nematode worm</name>
    <dbReference type="NCBI Taxonomy" id="6303"/>
    <lineage>
        <taxon>Eukaryota</taxon>
        <taxon>Metazoa</taxon>
        <taxon>Ecdysozoa</taxon>
        <taxon>Nematoda</taxon>
        <taxon>Chromadorea</taxon>
        <taxon>Rhabditida</taxon>
        <taxon>Tylenchina</taxon>
        <taxon>Tylenchomorpha</taxon>
        <taxon>Tylenchoidea</taxon>
        <taxon>Meloidogynidae</taxon>
        <taxon>Meloidogyninae</taxon>
        <taxon>Meloidogyne</taxon>
        <taxon>Meloidogyne incognita group</taxon>
    </lineage>
</organism>
<feature type="domain" description="Cyclin-like" evidence="6">
    <location>
        <begin position="69"/>
        <end position="175"/>
    </location>
</feature>
<keyword evidence="7" id="KW-1185">Reference proteome</keyword>
<dbReference type="InterPro" id="IPR013763">
    <property type="entry name" value="Cyclin-like_dom"/>
</dbReference>
<evidence type="ECO:0000256" key="2">
    <source>
        <dbReference type="ARBA" id="ARBA00023127"/>
    </source>
</evidence>
<dbReference type="GO" id="GO:0000278">
    <property type="term" value="P:mitotic cell cycle"/>
    <property type="evidence" value="ECO:0007669"/>
    <property type="project" value="UniProtKB-ARBA"/>
</dbReference>
<comment type="similarity">
    <text evidence="4">Belongs to the cyclin family.</text>
</comment>
<proteinExistence type="inferred from homology"/>
<dbReference type="SUPFAM" id="SSF47954">
    <property type="entry name" value="Cyclin-like"/>
    <property type="match status" value="2"/>
</dbReference>
<feature type="region of interest" description="Disordered" evidence="5">
    <location>
        <begin position="1"/>
        <end position="21"/>
    </location>
</feature>
<name>A0A915LE79_MELJA</name>
<evidence type="ECO:0000313" key="8">
    <source>
        <dbReference type="WBParaSite" id="scaffold1101_cov259.g2464"/>
    </source>
</evidence>
<accession>A0A915LE79</accession>
<protein>
    <submittedName>
        <fullName evidence="8">Cyclin N-terminal domain-containing protein</fullName>
    </submittedName>
</protein>
<dbReference type="AlphaFoldDB" id="A0A915LE79"/>
<feature type="compositionally biased region" description="Acidic residues" evidence="5">
    <location>
        <begin position="247"/>
        <end position="259"/>
    </location>
</feature>
<evidence type="ECO:0000256" key="3">
    <source>
        <dbReference type="ARBA" id="ARBA00023306"/>
    </source>
</evidence>
<evidence type="ECO:0000256" key="1">
    <source>
        <dbReference type="ARBA" id="ARBA00022618"/>
    </source>
</evidence>
<keyword evidence="2 4" id="KW-0195">Cyclin</keyword>
<evidence type="ECO:0000256" key="5">
    <source>
        <dbReference type="SAM" id="MobiDB-lite"/>
    </source>
</evidence>
<dbReference type="WBParaSite" id="scaffold1101_cov259.g2464">
    <property type="protein sequence ID" value="scaffold1101_cov259.g2464"/>
    <property type="gene ID" value="scaffold1101_cov259.g2464"/>
</dbReference>
<dbReference type="InterPro" id="IPR048258">
    <property type="entry name" value="Cyclins_cyclin-box"/>
</dbReference>
<dbReference type="Pfam" id="PF00134">
    <property type="entry name" value="Cyclin_N"/>
    <property type="match status" value="1"/>
</dbReference>
<dbReference type="Gene3D" id="1.10.472.10">
    <property type="entry name" value="Cyclin-like"/>
    <property type="match status" value="1"/>
</dbReference>
<dbReference type="SMART" id="SM00385">
    <property type="entry name" value="CYCLIN"/>
    <property type="match status" value="1"/>
</dbReference>
<dbReference type="InterPro" id="IPR006671">
    <property type="entry name" value="Cyclin_N"/>
</dbReference>
<dbReference type="Proteomes" id="UP000887561">
    <property type="component" value="Unplaced"/>
</dbReference>
<dbReference type="InterPro" id="IPR036915">
    <property type="entry name" value="Cyclin-like_sf"/>
</dbReference>
<evidence type="ECO:0000256" key="4">
    <source>
        <dbReference type="RuleBase" id="RU000383"/>
    </source>
</evidence>
<evidence type="ECO:0000259" key="6">
    <source>
        <dbReference type="SMART" id="SM00385"/>
    </source>
</evidence>
<dbReference type="InterPro" id="IPR039361">
    <property type="entry name" value="Cyclin"/>
</dbReference>